<keyword evidence="12 16" id="KW-0406">Ion transport</keyword>
<keyword evidence="20" id="KW-0560">Oxidoreductase</keyword>
<evidence type="ECO:0000256" key="1">
    <source>
        <dbReference type="ARBA" id="ARBA00022448"/>
    </source>
</evidence>
<evidence type="ECO:0000256" key="7">
    <source>
        <dbReference type="ARBA" id="ARBA00022692"/>
    </source>
</evidence>
<evidence type="ECO:0000256" key="5">
    <source>
        <dbReference type="ARBA" id="ARBA00022630"/>
    </source>
</evidence>
<keyword evidence="7 16" id="KW-0812">Transmembrane</keyword>
<dbReference type="InterPro" id="IPR007329">
    <property type="entry name" value="FMN-bd"/>
</dbReference>
<evidence type="ECO:0000256" key="13">
    <source>
        <dbReference type="ARBA" id="ARBA00023075"/>
    </source>
</evidence>
<comment type="cofactor">
    <cofactor evidence="16 17">
        <name>FMN</name>
        <dbReference type="ChEBI" id="CHEBI:58210"/>
    </cofactor>
</comment>
<proteinExistence type="inferred from homology"/>
<evidence type="ECO:0000313" key="20">
    <source>
        <dbReference type="EMBL" id="SPT69575.1"/>
    </source>
</evidence>
<dbReference type="AlphaFoldDB" id="A0A2X0V9U3"/>
<keyword evidence="21" id="KW-1185">Reference proteome</keyword>
<sequence>MPKLNKDSVFGTFVVIITFCLVCSVLVSTAVVALDPFKKAAIINDRQISILRVSGFEVQSTVAKTYEKHIDANLLDVATGDFLADRKAEADSYNFASLAKQPEFSDSIPADVDFAGIRSRSKLMPVYFSRDDEGQVVRIILPFYGQALWSTAYGYIAVAADGNTIEAVTFYSHGETPGLGGEIDNPRWQSIWVGKKLMREDNTFGFKITKTPDHSGEGKDYDVDTLSGATLTARGVENAVRYWMSVAYRPFLDKLRQGQVDLSPKVLAAEESAPTAAKPAVQAKTVKVEAK</sequence>
<evidence type="ECO:0000256" key="3">
    <source>
        <dbReference type="ARBA" id="ARBA00022519"/>
    </source>
</evidence>
<dbReference type="Pfam" id="PF04205">
    <property type="entry name" value="FMN_bind"/>
    <property type="match status" value="1"/>
</dbReference>
<name>A0A2X0V9U3_9GAMM</name>
<keyword evidence="4 16" id="KW-0597">Phosphoprotein</keyword>
<keyword evidence="14 16" id="KW-0472">Membrane</keyword>
<evidence type="ECO:0000256" key="6">
    <source>
        <dbReference type="ARBA" id="ARBA00022643"/>
    </source>
</evidence>
<evidence type="ECO:0000256" key="10">
    <source>
        <dbReference type="ARBA" id="ARBA00023027"/>
    </source>
</evidence>
<protein>
    <recommendedName>
        <fullName evidence="16 17">Na(+)-translocating NADH-quinone reductase subunit C</fullName>
        <shortName evidence="16 17">Na(+)-NQR subunit C</shortName>
        <shortName evidence="16 17">Na(+)-translocating NQR subunit C</shortName>
        <ecNumber evidence="16 17">7.2.1.1</ecNumber>
    </recommendedName>
    <alternativeName>
        <fullName evidence="16 17">NQR complex subunit C</fullName>
    </alternativeName>
    <alternativeName>
        <fullName evidence="16 17">NQR-1 subunit C</fullName>
    </alternativeName>
</protein>
<evidence type="ECO:0000256" key="17">
    <source>
        <dbReference type="PIRNR" id="PIRNR009437"/>
    </source>
</evidence>
<evidence type="ECO:0000256" key="2">
    <source>
        <dbReference type="ARBA" id="ARBA00022475"/>
    </source>
</evidence>
<evidence type="ECO:0000256" key="15">
    <source>
        <dbReference type="ARBA" id="ARBA00023201"/>
    </source>
</evidence>
<keyword evidence="13 16" id="KW-0830">Ubiquinone</keyword>
<dbReference type="NCBIfam" id="NF003749">
    <property type="entry name" value="PRK05346.1-5"/>
    <property type="match status" value="1"/>
</dbReference>
<dbReference type="PANTHER" id="PTHR37838">
    <property type="entry name" value="NA(+)-TRANSLOCATING NADH-QUINONE REDUCTASE SUBUNIT C"/>
    <property type="match status" value="1"/>
</dbReference>
<dbReference type="EC" id="7.2.1.1" evidence="16 17"/>
<evidence type="ECO:0000313" key="21">
    <source>
        <dbReference type="Proteomes" id="UP000250086"/>
    </source>
</evidence>
<evidence type="ECO:0000256" key="4">
    <source>
        <dbReference type="ARBA" id="ARBA00022553"/>
    </source>
</evidence>
<dbReference type="GO" id="GO:0006814">
    <property type="term" value="P:sodium ion transport"/>
    <property type="evidence" value="ECO:0007669"/>
    <property type="project" value="UniProtKB-UniRule"/>
</dbReference>
<dbReference type="PANTHER" id="PTHR37838:SF1">
    <property type="entry name" value="NA(+)-TRANSLOCATING NADH-QUINONE REDUCTASE SUBUNIT C"/>
    <property type="match status" value="1"/>
</dbReference>
<evidence type="ECO:0000256" key="14">
    <source>
        <dbReference type="ARBA" id="ARBA00023136"/>
    </source>
</evidence>
<comment type="similarity">
    <text evidence="16 17">Belongs to the NqrC family.</text>
</comment>
<gene>
    <name evidence="16 20" type="primary">nqrC</name>
    <name evidence="20" type="ORF">NCTC13093_00953</name>
</gene>
<evidence type="ECO:0000256" key="18">
    <source>
        <dbReference type="SAM" id="MobiDB-lite"/>
    </source>
</evidence>
<comment type="subunit">
    <text evidence="16 17">Composed of six subunits; NqrA, NqrB, NqrC, NqrD, NqrE and NqrF.</text>
</comment>
<evidence type="ECO:0000256" key="9">
    <source>
        <dbReference type="ARBA" id="ARBA00022989"/>
    </source>
</evidence>
<keyword evidence="8 16" id="KW-1278">Translocase</keyword>
<feature type="region of interest" description="Disordered" evidence="18">
    <location>
        <begin position="271"/>
        <end position="291"/>
    </location>
</feature>
<accession>A0A2X0V9U3</accession>
<keyword evidence="2 16" id="KW-1003">Cell membrane</keyword>
<dbReference type="InterPro" id="IPR010204">
    <property type="entry name" value="NqrC"/>
</dbReference>
<comment type="subcellular location">
    <subcellularLocation>
        <location evidence="16">Cell membrane</location>
        <topology evidence="16">Single-pass membrane protein</topology>
    </subcellularLocation>
</comment>
<keyword evidence="10 16" id="KW-0520">NAD</keyword>
<keyword evidence="1 16" id="KW-0813">Transport</keyword>
<dbReference type="GO" id="GO:0016655">
    <property type="term" value="F:oxidoreductase activity, acting on NAD(P)H, quinone or similar compound as acceptor"/>
    <property type="evidence" value="ECO:0007669"/>
    <property type="project" value="UniProtKB-UniRule"/>
</dbReference>
<evidence type="ECO:0000259" key="19">
    <source>
        <dbReference type="SMART" id="SM00900"/>
    </source>
</evidence>
<dbReference type="HAMAP" id="MF_00427">
    <property type="entry name" value="NqrC"/>
    <property type="match status" value="1"/>
</dbReference>
<dbReference type="NCBIfam" id="TIGR01938">
    <property type="entry name" value="nqrC"/>
    <property type="match status" value="1"/>
</dbReference>
<keyword evidence="15 16" id="KW-0739">Sodium transport</keyword>
<dbReference type="SMART" id="SM00900">
    <property type="entry name" value="FMN_bind"/>
    <property type="match status" value="1"/>
</dbReference>
<comment type="catalytic activity">
    <reaction evidence="16 17">
        <text>a ubiquinone + n Na(+)(in) + NADH + H(+) = a ubiquinol + n Na(+)(out) + NAD(+)</text>
        <dbReference type="Rhea" id="RHEA:47748"/>
        <dbReference type="Rhea" id="RHEA-COMP:9565"/>
        <dbReference type="Rhea" id="RHEA-COMP:9566"/>
        <dbReference type="ChEBI" id="CHEBI:15378"/>
        <dbReference type="ChEBI" id="CHEBI:16389"/>
        <dbReference type="ChEBI" id="CHEBI:17976"/>
        <dbReference type="ChEBI" id="CHEBI:29101"/>
        <dbReference type="ChEBI" id="CHEBI:57540"/>
        <dbReference type="ChEBI" id="CHEBI:57945"/>
        <dbReference type="EC" id="7.2.1.1"/>
    </reaction>
</comment>
<evidence type="ECO:0000256" key="11">
    <source>
        <dbReference type="ARBA" id="ARBA00023053"/>
    </source>
</evidence>
<comment type="function">
    <text evidence="16">NQR complex catalyzes the reduction of ubiquinone-1 to ubiquinol by two successive reactions, coupled with the transport of Na(+) ions from the cytoplasm to the periplasm. NqrA to NqrE are probably involved in the second step, the conversion of ubisemiquinone to ubiquinol.</text>
</comment>
<reference evidence="20 21" key="1">
    <citation type="submission" date="2018-06" db="EMBL/GenBank/DDBJ databases">
        <authorList>
            <consortium name="Pathogen Informatics"/>
            <person name="Doyle S."/>
        </authorList>
    </citation>
    <scope>NUCLEOTIDE SEQUENCE [LARGE SCALE GENOMIC DNA]</scope>
    <source>
        <strain evidence="20 21">NCTC13093</strain>
    </source>
</reference>
<feature type="transmembrane region" description="Helical" evidence="16">
    <location>
        <begin position="12"/>
        <end position="34"/>
    </location>
</feature>
<keyword evidence="9 16" id="KW-1133">Transmembrane helix</keyword>
<evidence type="ECO:0000256" key="12">
    <source>
        <dbReference type="ARBA" id="ARBA00023065"/>
    </source>
</evidence>
<organism evidence="20 21">
    <name type="scientific">Anaerobiospirillum thomasii</name>
    <dbReference type="NCBI Taxonomy" id="179995"/>
    <lineage>
        <taxon>Bacteria</taxon>
        <taxon>Pseudomonadati</taxon>
        <taxon>Pseudomonadota</taxon>
        <taxon>Gammaproteobacteria</taxon>
        <taxon>Aeromonadales</taxon>
        <taxon>Succinivibrionaceae</taxon>
        <taxon>Anaerobiospirillum</taxon>
    </lineage>
</organism>
<keyword evidence="6 16" id="KW-0288">FMN</keyword>
<comment type="caution">
    <text evidence="16">Lacks conserved residue(s) required for the propagation of feature annotation.</text>
</comment>
<feature type="modified residue" description="FMN phosphoryl threonine" evidence="16">
    <location>
        <position position="230"/>
    </location>
</feature>
<dbReference type="GO" id="GO:0005886">
    <property type="term" value="C:plasma membrane"/>
    <property type="evidence" value="ECO:0007669"/>
    <property type="project" value="UniProtKB-SubCell"/>
</dbReference>
<keyword evidence="5 16" id="KW-0285">Flavoprotein</keyword>
<dbReference type="GO" id="GO:0010181">
    <property type="term" value="F:FMN binding"/>
    <property type="evidence" value="ECO:0007669"/>
    <property type="project" value="UniProtKB-UniRule"/>
</dbReference>
<feature type="domain" description="FMN-binding" evidence="19">
    <location>
        <begin position="147"/>
        <end position="247"/>
    </location>
</feature>
<evidence type="ECO:0000256" key="8">
    <source>
        <dbReference type="ARBA" id="ARBA00022967"/>
    </source>
</evidence>
<evidence type="ECO:0000256" key="16">
    <source>
        <dbReference type="HAMAP-Rule" id="MF_00427"/>
    </source>
</evidence>
<dbReference type="EMBL" id="UAPV01000001">
    <property type="protein sequence ID" value="SPT69575.1"/>
    <property type="molecule type" value="Genomic_DNA"/>
</dbReference>
<dbReference type="Proteomes" id="UP000250086">
    <property type="component" value="Unassembled WGS sequence"/>
</dbReference>
<dbReference type="RefSeq" id="WP_181463164.1">
    <property type="nucleotide sequence ID" value="NZ_UAPV01000001.1"/>
</dbReference>
<dbReference type="PIRSF" id="PIRSF009437">
    <property type="entry name" value="NQR-1_subunit_C"/>
    <property type="match status" value="1"/>
</dbReference>
<keyword evidence="3" id="KW-0997">Cell inner membrane</keyword>
<keyword evidence="11 16" id="KW-0915">Sodium</keyword>